<sequence length="87" mass="9703">MSTLAGQSSVDALGETTDENGDIACLICTISERDDFNTLFELESTTIQRHDADVLRNSYVRLKHFVSMTWVKCTSIAVDSDKDKPNM</sequence>
<dbReference type="InterPro" id="IPR016093">
    <property type="entry name" value="MIR_motif"/>
</dbReference>
<accession>A0A0L0EZA5</accession>
<dbReference type="eggNOG" id="KOG3533">
    <property type="taxonomic scope" value="Eukaryota"/>
</dbReference>
<keyword evidence="4" id="KW-1185">Reference proteome</keyword>
<gene>
    <name evidence="3" type="ORF">SARC_17749</name>
</gene>
<name>A0A0L0EZA5_9EUKA</name>
<dbReference type="Pfam" id="PF02815">
    <property type="entry name" value="MIR"/>
    <property type="match status" value="1"/>
</dbReference>
<feature type="non-terminal residue" evidence="3">
    <location>
        <position position="87"/>
    </location>
</feature>
<organism evidence="3 4">
    <name type="scientific">Sphaeroforma arctica JP610</name>
    <dbReference type="NCBI Taxonomy" id="667725"/>
    <lineage>
        <taxon>Eukaryota</taxon>
        <taxon>Ichthyosporea</taxon>
        <taxon>Ichthyophonida</taxon>
        <taxon>Sphaeroforma</taxon>
    </lineage>
</organism>
<reference evidence="3 4" key="1">
    <citation type="submission" date="2011-02" db="EMBL/GenBank/DDBJ databases">
        <title>The Genome Sequence of Sphaeroforma arctica JP610.</title>
        <authorList>
            <consortium name="The Broad Institute Genome Sequencing Platform"/>
            <person name="Russ C."/>
            <person name="Cuomo C."/>
            <person name="Young S.K."/>
            <person name="Zeng Q."/>
            <person name="Gargeya S."/>
            <person name="Alvarado L."/>
            <person name="Berlin A."/>
            <person name="Chapman S.B."/>
            <person name="Chen Z."/>
            <person name="Freedman E."/>
            <person name="Gellesch M."/>
            <person name="Goldberg J."/>
            <person name="Griggs A."/>
            <person name="Gujja S."/>
            <person name="Heilman E."/>
            <person name="Heiman D."/>
            <person name="Howarth C."/>
            <person name="Mehta T."/>
            <person name="Neiman D."/>
            <person name="Pearson M."/>
            <person name="Roberts A."/>
            <person name="Saif S."/>
            <person name="Shea T."/>
            <person name="Shenoy N."/>
            <person name="Sisk P."/>
            <person name="Stolte C."/>
            <person name="Sykes S."/>
            <person name="White J."/>
            <person name="Yandava C."/>
            <person name="Burger G."/>
            <person name="Gray M.W."/>
            <person name="Holland P.W.H."/>
            <person name="King N."/>
            <person name="Lang F.B.F."/>
            <person name="Roger A.J."/>
            <person name="Ruiz-Trillo I."/>
            <person name="Haas B."/>
            <person name="Nusbaum C."/>
            <person name="Birren B."/>
        </authorList>
    </citation>
    <scope>NUCLEOTIDE SEQUENCE [LARGE SCALE GENOMIC DNA]</scope>
    <source>
        <strain evidence="3 4">JP610</strain>
    </source>
</reference>
<dbReference type="AlphaFoldDB" id="A0A0L0EZA5"/>
<protein>
    <recommendedName>
        <fullName evidence="2">MIR domain-containing protein</fullName>
    </recommendedName>
</protein>
<feature type="domain" description="MIR" evidence="2">
    <location>
        <begin position="28"/>
        <end position="85"/>
    </location>
</feature>
<proteinExistence type="predicted"/>
<dbReference type="GeneID" id="25918253"/>
<dbReference type="EMBL" id="KQ253535">
    <property type="protein sequence ID" value="KNC69736.1"/>
    <property type="molecule type" value="Genomic_DNA"/>
</dbReference>
<dbReference type="SUPFAM" id="SSF82109">
    <property type="entry name" value="MIR domain"/>
    <property type="match status" value="1"/>
</dbReference>
<dbReference type="RefSeq" id="XP_014143638.1">
    <property type="nucleotide sequence ID" value="XM_014288163.1"/>
</dbReference>
<evidence type="ECO:0000256" key="1">
    <source>
        <dbReference type="ARBA" id="ARBA00022737"/>
    </source>
</evidence>
<dbReference type="OrthoDB" id="76898at2759"/>
<evidence type="ECO:0000313" key="3">
    <source>
        <dbReference type="EMBL" id="KNC69736.1"/>
    </source>
</evidence>
<dbReference type="STRING" id="667725.A0A0L0EZA5"/>
<dbReference type="Proteomes" id="UP000054560">
    <property type="component" value="Unassembled WGS sequence"/>
</dbReference>
<evidence type="ECO:0000259" key="2">
    <source>
        <dbReference type="Pfam" id="PF02815"/>
    </source>
</evidence>
<dbReference type="Gene3D" id="2.80.10.50">
    <property type="match status" value="1"/>
</dbReference>
<dbReference type="InterPro" id="IPR036300">
    <property type="entry name" value="MIR_dom_sf"/>
</dbReference>
<keyword evidence="1" id="KW-0677">Repeat</keyword>
<evidence type="ECO:0000313" key="4">
    <source>
        <dbReference type="Proteomes" id="UP000054560"/>
    </source>
</evidence>